<dbReference type="Gene3D" id="3.30.428.10">
    <property type="entry name" value="HIT-like"/>
    <property type="match status" value="1"/>
</dbReference>
<evidence type="ECO:0000256" key="3">
    <source>
        <dbReference type="ARBA" id="ARBA00024472"/>
    </source>
</evidence>
<comment type="catalytic activity">
    <reaction evidence="3">
        <text>adenosine 5'-phosphoramidate + H2O = NH4(+) + AMP</text>
        <dbReference type="Rhea" id="RHEA:67916"/>
        <dbReference type="ChEBI" id="CHEBI:15377"/>
        <dbReference type="ChEBI" id="CHEBI:28938"/>
        <dbReference type="ChEBI" id="CHEBI:57890"/>
        <dbReference type="ChEBI" id="CHEBI:456215"/>
    </reaction>
</comment>
<accession>A0A034V2I3</accession>
<dbReference type="SUPFAM" id="SSF54197">
    <property type="entry name" value="HIT-like"/>
    <property type="match status" value="1"/>
</dbReference>
<evidence type="ECO:0000256" key="2">
    <source>
        <dbReference type="ARBA" id="ARBA00022801"/>
    </source>
</evidence>
<dbReference type="InterPro" id="IPR036265">
    <property type="entry name" value="HIT-like_sf"/>
</dbReference>
<dbReference type="RefSeq" id="XP_011209011.2">
    <property type="nucleotide sequence ID" value="XM_011210709.4"/>
</dbReference>
<dbReference type="GO" id="GO:0016787">
    <property type="term" value="F:hydrolase activity"/>
    <property type="evidence" value="ECO:0007669"/>
    <property type="project" value="UniProtKB-KW"/>
</dbReference>
<dbReference type="Pfam" id="PF11969">
    <property type="entry name" value="DcpS_C"/>
    <property type="match status" value="1"/>
</dbReference>
<dbReference type="EMBL" id="GAKP01022264">
    <property type="protein sequence ID" value="JAC36688.1"/>
    <property type="molecule type" value="Transcribed_RNA"/>
</dbReference>
<evidence type="ECO:0000256" key="8">
    <source>
        <dbReference type="SAM" id="Phobius"/>
    </source>
</evidence>
<dbReference type="PANTHER" id="PTHR12486">
    <property type="entry name" value="APRATAXIN-RELATED"/>
    <property type="match status" value="1"/>
</dbReference>
<dbReference type="PANTHER" id="PTHR12486:SF5">
    <property type="entry name" value="ADENOSINE 5'-MONOPHOSPHORAMIDASE HINT3"/>
    <property type="match status" value="1"/>
</dbReference>
<protein>
    <recommendedName>
        <fullName evidence="5">Adenosine 5'-monophosphoramidase HINT3</fullName>
    </recommendedName>
    <alternativeName>
        <fullName evidence="6">Histidine triad nucleotide-binding protein 3</fullName>
    </alternativeName>
</protein>
<dbReference type="RefSeq" id="XP_011209013.2">
    <property type="nucleotide sequence ID" value="XM_011210711.4"/>
</dbReference>
<dbReference type="AlphaFoldDB" id="A0A034V2I3"/>
<evidence type="ECO:0000256" key="7">
    <source>
        <dbReference type="PROSITE-ProRule" id="PRU00464"/>
    </source>
</evidence>
<feature type="domain" description="HIT" evidence="9">
    <location>
        <begin position="41"/>
        <end position="149"/>
    </location>
</feature>
<dbReference type="EMBL" id="GAKP01022262">
    <property type="protein sequence ID" value="JAC36690.1"/>
    <property type="molecule type" value="Transcribed_RNA"/>
</dbReference>
<evidence type="ECO:0000256" key="4">
    <source>
        <dbReference type="ARBA" id="ARBA00025764"/>
    </source>
</evidence>
<comment type="similarity">
    <text evidence="4">Belongs to the HINT family.</text>
</comment>
<evidence type="ECO:0000259" key="9">
    <source>
        <dbReference type="PROSITE" id="PS51084"/>
    </source>
</evidence>
<keyword evidence="1" id="KW-0547">Nucleotide-binding</keyword>
<dbReference type="OrthoDB" id="275748at2759"/>
<dbReference type="EMBL" id="GAKP01022272">
    <property type="protein sequence ID" value="JAC36680.1"/>
    <property type="molecule type" value="Transcribed_RNA"/>
</dbReference>
<evidence type="ECO:0000256" key="6">
    <source>
        <dbReference type="ARBA" id="ARBA00042361"/>
    </source>
</evidence>
<dbReference type="PROSITE" id="PS51084">
    <property type="entry name" value="HIT_2"/>
    <property type="match status" value="1"/>
</dbReference>
<keyword evidence="8" id="KW-1133">Transmembrane helix</keyword>
<reference evidence="10" key="1">
    <citation type="journal article" date="2014" name="BMC Genomics">
        <title>Characterizing the developmental transcriptome of the oriental fruit fly, Bactrocera dorsalis (Diptera: Tephritidae) through comparative genomic analysis with Drosophila melanogaster utilizing modENCODE datasets.</title>
        <authorList>
            <person name="Geib S.M."/>
            <person name="Calla B."/>
            <person name="Hall B."/>
            <person name="Hou S."/>
            <person name="Manoukis N.C."/>
        </authorList>
    </citation>
    <scope>NUCLEOTIDE SEQUENCE</scope>
    <source>
        <strain evidence="10">Punador</strain>
    </source>
</reference>
<dbReference type="InterPro" id="IPR011146">
    <property type="entry name" value="HIT-like"/>
</dbReference>
<dbReference type="GO" id="GO:0000166">
    <property type="term" value="F:nucleotide binding"/>
    <property type="evidence" value="ECO:0007669"/>
    <property type="project" value="UniProtKB-KW"/>
</dbReference>
<dbReference type="RefSeq" id="XP_011209012.2">
    <property type="nucleotide sequence ID" value="XM_011210710.4"/>
</dbReference>
<dbReference type="EMBL" id="GAKP01022270">
    <property type="protein sequence ID" value="JAC36682.1"/>
    <property type="molecule type" value="Transcribed_RNA"/>
</dbReference>
<evidence type="ECO:0000256" key="1">
    <source>
        <dbReference type="ARBA" id="ARBA00022741"/>
    </source>
</evidence>
<organism evidence="10">
    <name type="scientific">Bactrocera dorsalis</name>
    <name type="common">Oriental fruit fly</name>
    <name type="synonym">Dacus dorsalis</name>
    <dbReference type="NCBI Taxonomy" id="27457"/>
    <lineage>
        <taxon>Eukaryota</taxon>
        <taxon>Metazoa</taxon>
        <taxon>Ecdysozoa</taxon>
        <taxon>Arthropoda</taxon>
        <taxon>Hexapoda</taxon>
        <taxon>Insecta</taxon>
        <taxon>Pterygota</taxon>
        <taxon>Neoptera</taxon>
        <taxon>Endopterygota</taxon>
        <taxon>Diptera</taxon>
        <taxon>Brachycera</taxon>
        <taxon>Muscomorpha</taxon>
        <taxon>Tephritoidea</taxon>
        <taxon>Tephritidae</taxon>
        <taxon>Bactrocera</taxon>
        <taxon>Bactrocera</taxon>
    </lineage>
</organism>
<keyword evidence="2" id="KW-0378">Hydrolase</keyword>
<keyword evidence="8" id="KW-0472">Membrane</keyword>
<feature type="short sequence motif" description="Histidine triad motif" evidence="7">
    <location>
        <begin position="133"/>
        <end position="137"/>
    </location>
</feature>
<evidence type="ECO:0000256" key="5">
    <source>
        <dbReference type="ARBA" id="ARBA00039802"/>
    </source>
</evidence>
<feature type="transmembrane region" description="Helical" evidence="8">
    <location>
        <begin position="12"/>
        <end position="31"/>
    </location>
</feature>
<keyword evidence="8" id="KW-0812">Transmembrane</keyword>
<gene>
    <name evidence="10" type="primary">HINT3</name>
</gene>
<evidence type="ECO:0000313" key="10">
    <source>
        <dbReference type="EMBL" id="JAC36684.1"/>
    </source>
</evidence>
<sequence length="174" mass="19858">MLPQKQLNAKKYIILLGLCVLAFLPFLRFIITGSSNMGHCIFCEISAGKQPNTVIDFENEDFVIFKDIKPSSTYHYLAVPKRHVESLKSLTNNDIGLVNSMEQGLKSFFEKNNISTTDALFGFHLPPFITVKHLHMHGIAPRSTMSFVHRMMFKTGSAWFKTVEEARQYLQEKA</sequence>
<dbReference type="EMBL" id="GAKP01022268">
    <property type="protein sequence ID" value="JAC36684.1"/>
    <property type="molecule type" value="Transcribed_RNA"/>
</dbReference>
<dbReference type="EMBL" id="GAKP01022266">
    <property type="protein sequence ID" value="JAC36686.1"/>
    <property type="molecule type" value="Transcribed_RNA"/>
</dbReference>
<dbReference type="RefSeq" id="XP_011209014.2">
    <property type="nucleotide sequence ID" value="XM_011210712.4"/>
</dbReference>
<proteinExistence type="inferred from homology"/>
<dbReference type="KEGG" id="bdr:105230110"/>
<name>A0A034V2I3_BACDO</name>